<proteinExistence type="predicted"/>
<keyword evidence="2" id="KW-1185">Reference proteome</keyword>
<evidence type="ECO:0000313" key="2">
    <source>
        <dbReference type="Proteomes" id="UP001596109"/>
    </source>
</evidence>
<dbReference type="EMBL" id="JBHSNO010000022">
    <property type="protein sequence ID" value="MFC5591983.1"/>
    <property type="molecule type" value="Genomic_DNA"/>
</dbReference>
<dbReference type="Proteomes" id="UP001596109">
    <property type="component" value="Unassembled WGS sequence"/>
</dbReference>
<accession>A0ABW0TSZ7</accession>
<reference evidence="2" key="1">
    <citation type="journal article" date="2019" name="Int. J. Syst. Evol. Microbiol.">
        <title>The Global Catalogue of Microorganisms (GCM) 10K type strain sequencing project: providing services to taxonomists for standard genome sequencing and annotation.</title>
        <authorList>
            <consortium name="The Broad Institute Genomics Platform"/>
            <consortium name="The Broad Institute Genome Sequencing Center for Infectious Disease"/>
            <person name="Wu L."/>
            <person name="Ma J."/>
        </authorList>
    </citation>
    <scope>NUCLEOTIDE SEQUENCE [LARGE SCALE GENOMIC DNA]</scope>
    <source>
        <strain evidence="2">CGMCC 4.1434</strain>
    </source>
</reference>
<gene>
    <name evidence="1" type="ORF">ACFPRA_24200</name>
</gene>
<name>A0ABW0TSZ7_9BACL</name>
<sequence>MLLKNKILSEKEIDDKVDLSTFTPFEWDYVYSFDPYVPKESIYETIGYKWDNISETVSEGMNHIVFMKDGKVVCYLYGYPENNKFGIYFDGTDHADNASILLVEDHAIFDVKKNGDVVYLTHYQ</sequence>
<protein>
    <submittedName>
        <fullName evidence="1">Uncharacterized protein</fullName>
    </submittedName>
</protein>
<comment type="caution">
    <text evidence="1">The sequence shown here is derived from an EMBL/GenBank/DDBJ whole genome shotgun (WGS) entry which is preliminary data.</text>
</comment>
<organism evidence="1 2">
    <name type="scientific">Sporosarcina soli</name>
    <dbReference type="NCBI Taxonomy" id="334736"/>
    <lineage>
        <taxon>Bacteria</taxon>
        <taxon>Bacillati</taxon>
        <taxon>Bacillota</taxon>
        <taxon>Bacilli</taxon>
        <taxon>Bacillales</taxon>
        <taxon>Caryophanaceae</taxon>
        <taxon>Sporosarcina</taxon>
    </lineage>
</organism>
<dbReference type="RefSeq" id="WP_381440513.1">
    <property type="nucleotide sequence ID" value="NZ_JBHSNO010000022.1"/>
</dbReference>
<evidence type="ECO:0000313" key="1">
    <source>
        <dbReference type="EMBL" id="MFC5591983.1"/>
    </source>
</evidence>